<dbReference type="RefSeq" id="WP_163740765.1">
    <property type="nucleotide sequence ID" value="NZ_JAAGOA010000014.1"/>
</dbReference>
<dbReference type="GO" id="GO:0016757">
    <property type="term" value="F:glycosyltransferase activity"/>
    <property type="evidence" value="ECO:0007669"/>
    <property type="project" value="UniProtKB-KW"/>
</dbReference>
<gene>
    <name evidence="5" type="ORF">G1H10_19255</name>
</gene>
<keyword evidence="6" id="KW-1185">Reference proteome</keyword>
<evidence type="ECO:0000259" key="4">
    <source>
        <dbReference type="Pfam" id="PF00535"/>
    </source>
</evidence>
<dbReference type="InterPro" id="IPR001173">
    <property type="entry name" value="Glyco_trans_2-like"/>
</dbReference>
<feature type="domain" description="Glycosyltransferase 2-like" evidence="4">
    <location>
        <begin position="31"/>
        <end position="161"/>
    </location>
</feature>
<proteinExistence type="inferred from homology"/>
<dbReference type="Proteomes" id="UP000475214">
    <property type="component" value="Unassembled WGS sequence"/>
</dbReference>
<evidence type="ECO:0000256" key="2">
    <source>
        <dbReference type="ARBA" id="ARBA00022676"/>
    </source>
</evidence>
<evidence type="ECO:0000256" key="3">
    <source>
        <dbReference type="ARBA" id="ARBA00022679"/>
    </source>
</evidence>
<evidence type="ECO:0000313" key="5">
    <source>
        <dbReference type="EMBL" id="NEE02315.1"/>
    </source>
</evidence>
<keyword evidence="2" id="KW-0328">Glycosyltransferase</keyword>
<dbReference type="EMBL" id="JAAGOA010000014">
    <property type="protein sequence ID" value="NEE02315.1"/>
    <property type="molecule type" value="Genomic_DNA"/>
</dbReference>
<dbReference type="Pfam" id="PF00535">
    <property type="entry name" value="Glycos_transf_2"/>
    <property type="match status" value="1"/>
</dbReference>
<dbReference type="InterPro" id="IPR029044">
    <property type="entry name" value="Nucleotide-diphossugar_trans"/>
</dbReference>
<dbReference type="InterPro" id="IPR050834">
    <property type="entry name" value="Glycosyltransf_2"/>
</dbReference>
<comment type="similarity">
    <text evidence="1">Belongs to the glycosyltransferase 2 family.</text>
</comment>
<reference evidence="5 6" key="1">
    <citation type="submission" date="2020-02" db="EMBL/GenBank/DDBJ databases">
        <authorList>
            <person name="Li X.-J."/>
            <person name="Han X.-M."/>
        </authorList>
    </citation>
    <scope>NUCLEOTIDE SEQUENCE [LARGE SCALE GENOMIC DNA]</scope>
    <source>
        <strain evidence="5 6">CCTCC AB 2017055</strain>
    </source>
</reference>
<protein>
    <submittedName>
        <fullName evidence="5">Glycosyltransferase</fullName>
    </submittedName>
</protein>
<evidence type="ECO:0000256" key="1">
    <source>
        <dbReference type="ARBA" id="ARBA00006739"/>
    </source>
</evidence>
<name>A0A6L9SAA6_9ACTN</name>
<comment type="caution">
    <text evidence="5">The sequence shown here is derived from an EMBL/GenBank/DDBJ whole genome shotgun (WGS) entry which is preliminary data.</text>
</comment>
<sequence length="280" mass="30736">MTDIADSRVTTVIITLDGGDTLTRTVRWHQTPVILIDNGSADGAAETAARENPHVELIRLASNVGAPARNLGVRLARTPYVAFADDDSWWAPGALDRAVAILDEHPDIAVVAARVLVGDDGRTDPLCAEMAESPLPERPDVPGRAIVGFTCFSVVVRRDAFLDAGGFDDVIFFNGEEERLALDLLAAGWDLVYAPDVVARHDPPQDRDRADRWRLGLRNQVLTATMRRSWPMVARNVWQAAREPQGRRALLTVVPRLPAALRGRRPVPPRVERRMAAVGK</sequence>
<keyword evidence="3 5" id="KW-0808">Transferase</keyword>
<accession>A0A6L9SAA6</accession>
<dbReference type="AlphaFoldDB" id="A0A6L9SAA6"/>
<dbReference type="PANTHER" id="PTHR43685:SF5">
    <property type="entry name" value="GLYCOSYLTRANSFERASE EPSE-RELATED"/>
    <property type="match status" value="1"/>
</dbReference>
<dbReference type="Gene3D" id="3.90.550.10">
    <property type="entry name" value="Spore Coat Polysaccharide Biosynthesis Protein SpsA, Chain A"/>
    <property type="match status" value="1"/>
</dbReference>
<dbReference type="PANTHER" id="PTHR43685">
    <property type="entry name" value="GLYCOSYLTRANSFERASE"/>
    <property type="match status" value="1"/>
</dbReference>
<dbReference type="SUPFAM" id="SSF53448">
    <property type="entry name" value="Nucleotide-diphospho-sugar transferases"/>
    <property type="match status" value="1"/>
</dbReference>
<evidence type="ECO:0000313" key="6">
    <source>
        <dbReference type="Proteomes" id="UP000475214"/>
    </source>
</evidence>
<organism evidence="5 6">
    <name type="scientific">Phytoactinopolyspora halotolerans</name>
    <dbReference type="NCBI Taxonomy" id="1981512"/>
    <lineage>
        <taxon>Bacteria</taxon>
        <taxon>Bacillati</taxon>
        <taxon>Actinomycetota</taxon>
        <taxon>Actinomycetes</taxon>
        <taxon>Jiangellales</taxon>
        <taxon>Jiangellaceae</taxon>
        <taxon>Phytoactinopolyspora</taxon>
    </lineage>
</organism>